<reference evidence="1" key="1">
    <citation type="submission" date="2019-12" db="EMBL/GenBank/DDBJ databases">
        <title>Genome sequencing and annotation of Brassica cretica.</title>
        <authorList>
            <person name="Studholme D.J."/>
            <person name="Sarris P.F."/>
        </authorList>
    </citation>
    <scope>NUCLEOTIDE SEQUENCE</scope>
    <source>
        <strain evidence="1">PFS-001/15</strain>
        <tissue evidence="1">Leaf</tissue>
    </source>
</reference>
<sequence length="67" mass="8002">SSFFFQSIIYFIWRERNLRIFTSVSSLLSVFHLALDRLLRDRRLSFPTPSPASPSLLQLYFAFYRLP</sequence>
<accession>A0A8S9JN29</accession>
<dbReference type="EMBL" id="QGKW02001660">
    <property type="protein sequence ID" value="KAF2582926.1"/>
    <property type="molecule type" value="Genomic_DNA"/>
</dbReference>
<dbReference type="Proteomes" id="UP000712281">
    <property type="component" value="Unassembled WGS sequence"/>
</dbReference>
<gene>
    <name evidence="1" type="ORF">F2Q68_00003981</name>
</gene>
<organism evidence="1 2">
    <name type="scientific">Brassica cretica</name>
    <name type="common">Mustard</name>
    <dbReference type="NCBI Taxonomy" id="69181"/>
    <lineage>
        <taxon>Eukaryota</taxon>
        <taxon>Viridiplantae</taxon>
        <taxon>Streptophyta</taxon>
        <taxon>Embryophyta</taxon>
        <taxon>Tracheophyta</taxon>
        <taxon>Spermatophyta</taxon>
        <taxon>Magnoliopsida</taxon>
        <taxon>eudicotyledons</taxon>
        <taxon>Gunneridae</taxon>
        <taxon>Pentapetalae</taxon>
        <taxon>rosids</taxon>
        <taxon>malvids</taxon>
        <taxon>Brassicales</taxon>
        <taxon>Brassicaceae</taxon>
        <taxon>Brassiceae</taxon>
        <taxon>Brassica</taxon>
    </lineage>
</organism>
<dbReference type="AlphaFoldDB" id="A0A8S9JN29"/>
<comment type="caution">
    <text evidence="1">The sequence shown here is derived from an EMBL/GenBank/DDBJ whole genome shotgun (WGS) entry which is preliminary data.</text>
</comment>
<evidence type="ECO:0000313" key="1">
    <source>
        <dbReference type="EMBL" id="KAF2582926.1"/>
    </source>
</evidence>
<evidence type="ECO:0000313" key="2">
    <source>
        <dbReference type="Proteomes" id="UP000712281"/>
    </source>
</evidence>
<proteinExistence type="predicted"/>
<feature type="non-terminal residue" evidence="1">
    <location>
        <position position="1"/>
    </location>
</feature>
<name>A0A8S9JN29_BRACR</name>
<protein>
    <submittedName>
        <fullName evidence="1">Uncharacterized protein</fullName>
    </submittedName>
</protein>